<evidence type="ECO:0000313" key="8">
    <source>
        <dbReference type="Proteomes" id="UP000502996"/>
    </source>
</evidence>
<feature type="DNA-binding region" description="H-T-H motif" evidence="4">
    <location>
        <begin position="45"/>
        <end position="64"/>
    </location>
</feature>
<dbReference type="SUPFAM" id="SSF46689">
    <property type="entry name" value="Homeodomain-like"/>
    <property type="match status" value="1"/>
</dbReference>
<feature type="domain" description="HTH tetR-type" evidence="6">
    <location>
        <begin position="23"/>
        <end position="82"/>
    </location>
</feature>
<evidence type="ECO:0000256" key="2">
    <source>
        <dbReference type="ARBA" id="ARBA00023125"/>
    </source>
</evidence>
<dbReference type="PANTHER" id="PTHR30055">
    <property type="entry name" value="HTH-TYPE TRANSCRIPTIONAL REGULATOR RUTR"/>
    <property type="match status" value="1"/>
</dbReference>
<reference evidence="7 8" key="1">
    <citation type="submission" date="2020-02" db="EMBL/GenBank/DDBJ databases">
        <title>Full genome sequence of Nocardioides sp. R-3366.</title>
        <authorList>
            <person name="Im W.-T."/>
        </authorList>
    </citation>
    <scope>NUCLEOTIDE SEQUENCE [LARGE SCALE GENOMIC DNA]</scope>
    <source>
        <strain evidence="7 8">R-3366</strain>
    </source>
</reference>
<evidence type="ECO:0000256" key="4">
    <source>
        <dbReference type="PROSITE-ProRule" id="PRU00335"/>
    </source>
</evidence>
<dbReference type="PRINTS" id="PR00455">
    <property type="entry name" value="HTHTETR"/>
</dbReference>
<evidence type="ECO:0000256" key="5">
    <source>
        <dbReference type="SAM" id="MobiDB-lite"/>
    </source>
</evidence>
<dbReference type="RefSeq" id="WP_165227779.1">
    <property type="nucleotide sequence ID" value="NZ_CP049257.1"/>
</dbReference>
<dbReference type="InterPro" id="IPR001647">
    <property type="entry name" value="HTH_TetR"/>
</dbReference>
<dbReference type="Gene3D" id="1.10.357.10">
    <property type="entry name" value="Tetracycline Repressor, domain 2"/>
    <property type="match status" value="1"/>
</dbReference>
<evidence type="ECO:0000313" key="7">
    <source>
        <dbReference type="EMBL" id="QIG41438.1"/>
    </source>
</evidence>
<dbReference type="PANTHER" id="PTHR30055:SF234">
    <property type="entry name" value="HTH-TYPE TRANSCRIPTIONAL REGULATOR BETI"/>
    <property type="match status" value="1"/>
</dbReference>
<evidence type="ECO:0000256" key="3">
    <source>
        <dbReference type="ARBA" id="ARBA00023163"/>
    </source>
</evidence>
<dbReference type="InterPro" id="IPR009057">
    <property type="entry name" value="Homeodomain-like_sf"/>
</dbReference>
<dbReference type="Proteomes" id="UP000502996">
    <property type="component" value="Chromosome"/>
</dbReference>
<proteinExistence type="predicted"/>
<keyword evidence="2 4" id="KW-0238">DNA-binding</keyword>
<dbReference type="AlphaFoldDB" id="A0A6G6W7X6"/>
<dbReference type="PROSITE" id="PS50977">
    <property type="entry name" value="HTH_TETR_2"/>
    <property type="match status" value="1"/>
</dbReference>
<protein>
    <submittedName>
        <fullName evidence="7">TetR/AcrR family transcriptional regulator</fullName>
    </submittedName>
</protein>
<dbReference type="GO" id="GO:0003700">
    <property type="term" value="F:DNA-binding transcription factor activity"/>
    <property type="evidence" value="ECO:0007669"/>
    <property type="project" value="TreeGrafter"/>
</dbReference>
<dbReference type="GO" id="GO:0000976">
    <property type="term" value="F:transcription cis-regulatory region binding"/>
    <property type="evidence" value="ECO:0007669"/>
    <property type="project" value="TreeGrafter"/>
</dbReference>
<sequence>MTPTEMRRAVRRERARAKPMSPEERLDRLVDTTLTLLREHGRSVTTRQIAEAAGVAEGTIFRVVDSKDELVERAITRAFEPGALIERIQEIDLAQPLPARLVTLVAILQQRFRATFELMRKVGMVRPADSAHDSPEAVELREYVHALLEGVVGEDRALLSVPVRDFVHRLRLMTFAGSHPLIADGELLAPEEIVDTLLHGLLRKESES</sequence>
<gene>
    <name evidence="7" type="ORF">G5V58_00415</name>
</gene>
<dbReference type="InterPro" id="IPR050109">
    <property type="entry name" value="HTH-type_TetR-like_transc_reg"/>
</dbReference>
<evidence type="ECO:0000256" key="1">
    <source>
        <dbReference type="ARBA" id="ARBA00023015"/>
    </source>
</evidence>
<dbReference type="EMBL" id="CP049257">
    <property type="protein sequence ID" value="QIG41438.1"/>
    <property type="molecule type" value="Genomic_DNA"/>
</dbReference>
<name>A0A6G6W7X6_9ACTN</name>
<dbReference type="KEGG" id="nano:G5V58_00415"/>
<keyword evidence="3" id="KW-0804">Transcription</keyword>
<keyword evidence="1" id="KW-0805">Transcription regulation</keyword>
<keyword evidence="8" id="KW-1185">Reference proteome</keyword>
<feature type="region of interest" description="Disordered" evidence="5">
    <location>
        <begin position="1"/>
        <end position="21"/>
    </location>
</feature>
<accession>A0A6G6W7X6</accession>
<evidence type="ECO:0000259" key="6">
    <source>
        <dbReference type="PROSITE" id="PS50977"/>
    </source>
</evidence>
<dbReference type="Pfam" id="PF00440">
    <property type="entry name" value="TetR_N"/>
    <property type="match status" value="1"/>
</dbReference>
<organism evidence="7 8">
    <name type="scientific">Nocardioides anomalus</name>
    <dbReference type="NCBI Taxonomy" id="2712223"/>
    <lineage>
        <taxon>Bacteria</taxon>
        <taxon>Bacillati</taxon>
        <taxon>Actinomycetota</taxon>
        <taxon>Actinomycetes</taxon>
        <taxon>Propionibacteriales</taxon>
        <taxon>Nocardioidaceae</taxon>
        <taxon>Nocardioides</taxon>
    </lineage>
</organism>